<keyword evidence="2 4" id="KW-0808">Transferase</keyword>
<dbReference type="AlphaFoldDB" id="A0A839UIW8"/>
<dbReference type="SUPFAM" id="SSF53613">
    <property type="entry name" value="Ribokinase-like"/>
    <property type="match status" value="1"/>
</dbReference>
<dbReference type="PANTHER" id="PTHR47098:SF2">
    <property type="entry name" value="PROTEIN MAK32"/>
    <property type="match status" value="1"/>
</dbReference>
<dbReference type="PANTHER" id="PTHR47098">
    <property type="entry name" value="PROTEIN MAK32"/>
    <property type="match status" value="1"/>
</dbReference>
<comment type="similarity">
    <text evidence="1 4">Belongs to the carbohydrate kinase PfkB family.</text>
</comment>
<keyword evidence="3 4" id="KW-0418">Kinase</keyword>
<evidence type="ECO:0000313" key="7">
    <source>
        <dbReference type="Proteomes" id="UP000554520"/>
    </source>
</evidence>
<evidence type="ECO:0000256" key="4">
    <source>
        <dbReference type="RuleBase" id="RU003704"/>
    </source>
</evidence>
<dbReference type="PROSITE" id="PS00584">
    <property type="entry name" value="PFKB_KINASES_2"/>
    <property type="match status" value="1"/>
</dbReference>
<protein>
    <submittedName>
        <fullName evidence="6">Sugar/nucleoside kinase (Ribokinase family)</fullName>
    </submittedName>
</protein>
<dbReference type="PRINTS" id="PR00990">
    <property type="entry name" value="RIBOKINASE"/>
</dbReference>
<dbReference type="EMBL" id="JACHXN010000020">
    <property type="protein sequence ID" value="MBB3148561.1"/>
    <property type="molecule type" value="Genomic_DNA"/>
</dbReference>
<dbReference type="Proteomes" id="UP000554520">
    <property type="component" value="Unassembled WGS sequence"/>
</dbReference>
<accession>A0A839UIW8</accession>
<evidence type="ECO:0000259" key="5">
    <source>
        <dbReference type="Pfam" id="PF00294"/>
    </source>
</evidence>
<feature type="domain" description="Carbohydrate kinase PfkB" evidence="5">
    <location>
        <begin position="164"/>
        <end position="284"/>
    </location>
</feature>
<sequence length="302" mass="32062">MDDPRLVCLGNLTIDDVILPDGTERPGCTGGDALYACLAARLFEPRTEMVAPVGSDWPAAVSARIRAAGLSKAGLPPRNLPSLHNRIDYHADGGRTWTLFNGDEAFHILSPTIADIPAPYLRAEIFLILAMTFEAQIHLASGLKRTSSGLVALDTQEDYILGNEPALLKLISQCDIFMPSAEEVRQLLGHEDWETAARTFASRGPSVVVIKLGAEGVLVHDRATGRTIRVPAQPAQVVDTTGAGDSFSGGFLAALLHDRTDLETAARAGTIAAAFAVSGYGAAPMFSAKPGEARRRLHALAS</sequence>
<dbReference type="InterPro" id="IPR002139">
    <property type="entry name" value="Ribo/fructo_kinase"/>
</dbReference>
<gene>
    <name evidence="6" type="ORF">FHS21_005009</name>
</gene>
<name>A0A839UIW8_9HYPH</name>
<dbReference type="RefSeq" id="WP_183664440.1">
    <property type="nucleotide sequence ID" value="NZ_JACHXN010000020.1"/>
</dbReference>
<dbReference type="InterPro" id="IPR011611">
    <property type="entry name" value="PfkB_dom"/>
</dbReference>
<dbReference type="InterPro" id="IPR029056">
    <property type="entry name" value="Ribokinase-like"/>
</dbReference>
<evidence type="ECO:0000256" key="2">
    <source>
        <dbReference type="ARBA" id="ARBA00022679"/>
    </source>
</evidence>
<evidence type="ECO:0000313" key="6">
    <source>
        <dbReference type="EMBL" id="MBB3148561.1"/>
    </source>
</evidence>
<evidence type="ECO:0000256" key="1">
    <source>
        <dbReference type="ARBA" id="ARBA00010688"/>
    </source>
</evidence>
<dbReference type="GO" id="GO:0016301">
    <property type="term" value="F:kinase activity"/>
    <property type="evidence" value="ECO:0007669"/>
    <property type="project" value="UniProtKB-KW"/>
</dbReference>
<evidence type="ECO:0000256" key="3">
    <source>
        <dbReference type="ARBA" id="ARBA00022777"/>
    </source>
</evidence>
<dbReference type="Pfam" id="PF00294">
    <property type="entry name" value="PfkB"/>
    <property type="match status" value="1"/>
</dbReference>
<dbReference type="Gene3D" id="3.40.1190.20">
    <property type="match status" value="1"/>
</dbReference>
<comment type="caution">
    <text evidence="6">The sequence shown here is derived from an EMBL/GenBank/DDBJ whole genome shotgun (WGS) entry which is preliminary data.</text>
</comment>
<keyword evidence="7" id="KW-1185">Reference proteome</keyword>
<organism evidence="6 7">
    <name type="scientific">Phyllobacterium trifolii</name>
    <dbReference type="NCBI Taxonomy" id="300193"/>
    <lineage>
        <taxon>Bacteria</taxon>
        <taxon>Pseudomonadati</taxon>
        <taxon>Pseudomonadota</taxon>
        <taxon>Alphaproteobacteria</taxon>
        <taxon>Hyphomicrobiales</taxon>
        <taxon>Phyllobacteriaceae</taxon>
        <taxon>Phyllobacterium</taxon>
    </lineage>
</organism>
<proteinExistence type="inferred from homology"/>
<dbReference type="InterPro" id="IPR002173">
    <property type="entry name" value="Carboh/pur_kinase_PfkB_CS"/>
</dbReference>
<reference evidence="6 7" key="1">
    <citation type="submission" date="2020-08" db="EMBL/GenBank/DDBJ databases">
        <title>Genomic Encyclopedia of Type Strains, Phase III (KMG-III): the genomes of soil and plant-associated and newly described type strains.</title>
        <authorList>
            <person name="Whitman W."/>
        </authorList>
    </citation>
    <scope>NUCLEOTIDE SEQUENCE [LARGE SCALE GENOMIC DNA]</scope>
    <source>
        <strain evidence="6 7">CECT 7015</strain>
    </source>
</reference>